<comment type="similarity">
    <text evidence="2">Belongs to the ABC transporter superfamily. ABCG family. Eye pigment precursor importer (TC 3.A.1.204) subfamily.</text>
</comment>
<dbReference type="PANTHER" id="PTHR48041:SF113">
    <property type="entry name" value="ATP-BINDING CASSETTE SUB-FAMILY G MEMBER 5"/>
    <property type="match status" value="1"/>
</dbReference>
<evidence type="ECO:0000256" key="4">
    <source>
        <dbReference type="ARBA" id="ARBA00022692"/>
    </source>
</evidence>
<feature type="transmembrane region" description="Helical" evidence="8">
    <location>
        <begin position="1187"/>
        <end position="1220"/>
    </location>
</feature>
<evidence type="ECO:0000256" key="1">
    <source>
        <dbReference type="ARBA" id="ARBA00004141"/>
    </source>
</evidence>
<dbReference type="OrthoDB" id="66620at2759"/>
<dbReference type="InterPro" id="IPR032675">
    <property type="entry name" value="LRR_dom_sf"/>
</dbReference>
<evidence type="ECO:0000256" key="3">
    <source>
        <dbReference type="ARBA" id="ARBA00022448"/>
    </source>
</evidence>
<dbReference type="SMART" id="SM00614">
    <property type="entry name" value="ZnF_BED"/>
    <property type="match status" value="2"/>
</dbReference>
<dbReference type="GO" id="GO:0043190">
    <property type="term" value="C:ATP-binding cassette (ABC) transporter complex"/>
    <property type="evidence" value="ECO:0007669"/>
    <property type="project" value="TreeGrafter"/>
</dbReference>
<dbReference type="Gene3D" id="3.40.50.300">
    <property type="entry name" value="P-loop containing nucleotide triphosphate hydrolases"/>
    <property type="match status" value="1"/>
</dbReference>
<dbReference type="PANTHER" id="PTHR48041">
    <property type="entry name" value="ABC TRANSPORTER G FAMILY MEMBER 28"/>
    <property type="match status" value="1"/>
</dbReference>
<dbReference type="STRING" id="568069.A0A1J1J1B6"/>
<dbReference type="EMBL" id="CVRI01000064">
    <property type="protein sequence ID" value="CRL05238.1"/>
    <property type="molecule type" value="Genomic_DNA"/>
</dbReference>
<sequence length="1932" mass="219599">MIDGLMIGSDYVLEALNIYHTTDVESGGCFSGDGTSALVLKGVNLTLHSGEVMAILGSKGSGKRALLDVIAKRADGRGRGTVLLNGAPLTKNLFQQRCAYVTHQVDFIPGLTVSQTLHYTPTILTGYLKTSKVRQILADLALSQVSHKKVENLNISERRRLAIGIQLVRDPVMLLLDEPTQGLDPLAAYLLISILSNTAKKTGCGILLSLEKPRSDVFPFLDRALFLCLGGAVYSGGTRAMLEYFHNIGFPCPQLENPLMYYLCLSTVDRSDKMDDVVSVKNYQDDVSDSCGLSKNEVIKLLYNQDNSITLIAPEKFKSPIWERFRVVHYKGVKLNFVQCIGCSLVLVYKSRTGTASLLRHRCARFPISVYDLKLAAAGHHIDLLNEMASSSHNGTIELKQELLSDEESLETQDVNCDDDQQYTNEQTNKGLIESLSFLEKSFMTGEELMLSREEVELAQRNNDPDLFFERPRNHRHSATWDRFEIVYYRDIRQNFAKCLSCSSIVSYKKTTGTASLIRHKCKISKNHQQAVKVENHQQPVKSENLINLLTQSKTPPELTPAPVFDAPSSSSTAVSSTATIKQPSLVKSIRSENVSLLEIAGRNIALEQINWLSQTLVTSEIISDSTYLSFLQSLVNFGADFGKHKISNIINRNAICQHFIPRKCAEVQNELLSALRDTEFSISFRKWSNLRDEHYVTVFGYYFSSNFEYKNHILGTRRCDGDDDVMNVVKEISDGYKTVKDLKLKCICDEAEDDFEFFPCIVRRISIVIVTAMKVNTESERFFKKIYQLAHEHLNIPMKNSFEESSDDQKVRILFEFHQQLKANDDDQNDSAIERFMKLFGSLFSAISSLTETTEDGARCVSANKVYLWFKKLLKTYTSIKTEDEFACEILKSIETIKIHEIYQVAVFLDPNFKNLKFLDTSERNVLLDIVKKNLQKMMGDDDGTQNQSKRRKLDNNPPKSHVNDTFIEFMDITMESVDDQVNSEIQCYMGFKLENPVDIVEFWRDNDCFPYLKKLARNFLNLPSCTFHSNCCFLSASNELYQKSRDRFLESSQQIEALVERFSRETNISDGPPNTGVVGKIPLAYGKPSELSVWGLLFIRLLASTFSCGLSGLKTLFLRIFALPALLSVLWLFYSQIGDDQHGFFSKNSMILNVLGLSYGAGILTTVILFPIWRRRFIQEYCEGLYSGVTLLGAYNFHSMPFSLISAAIGASVIYPMVLDPQNLDTGYPFLYILVALWTSFVLAEQLVIFFLFFIRSRINAAIAVSYIICIFITLASGTVRSYRGLPSILQENTKGIHSRYASSLLHSAIFLSRRMVCIPKNGIVCPSPREFLYDRLGKSDPNEVTDISISIAFAIGIAAFNMIIYLIPMPKCVRDNYLHGKDLKKSAQVCKRWNEVISTNGSTMSKLPLMLNEDWQQLNKSFDLMKLSRSFHTITMMSPKTNIKLVKAIQKYSEHLHHVEIIETGLPKKFFVQILKTLKACTKLTLRDVYTTGSYKVPKGLNLENLKTLTLKSKEKYSSMSSLIDNMQNLMEILGKAKTNLRTLKIRMAEIGFTMDDSEKDTFVEFLSKHVDLEVLAVHCTYTDFFKSFSLVNLDKFKFKLKKLAINIPKVSETTTENENETFFMGFLDRQKETLKEIEIKRFASAEILQFVVKNMLINKLTTDVTDFPTSSSFYNSLRPNRHLTSLSIKDELSNEDVAQGIFHVFPALQRFVIDDWKNDIADEILLSIANNLQHLSYLSIPNLPTNLPEIPIQNLKTIYLDLVDDVNTWKDFLMNNPTIEVIFVKWLTDSESLNHEMLNEITMRLQQLKEMNVGARFQPSINDLGMMSRNCPNFKRLEIFDPANADRDNATYGQLNVFYSTTQAAGEMFDNMPSMWLPEIDAWDSDYEDDDSRSIDESLSFDDIFDSDSDSDRMWHIYGGGLGHFDEW</sequence>
<feature type="transmembrane region" description="Helical" evidence="8">
    <location>
        <begin position="1232"/>
        <end position="1256"/>
    </location>
</feature>
<feature type="transmembrane region" description="Helical" evidence="8">
    <location>
        <begin position="1093"/>
        <end position="1111"/>
    </location>
</feature>
<keyword evidence="4 8" id="KW-0812">Transmembrane</keyword>
<dbReference type="Proteomes" id="UP000183832">
    <property type="component" value="Unassembled WGS sequence"/>
</dbReference>
<evidence type="ECO:0000256" key="6">
    <source>
        <dbReference type="ARBA" id="ARBA00023136"/>
    </source>
</evidence>
<dbReference type="InterPro" id="IPR027417">
    <property type="entry name" value="P-loop_NTPase"/>
</dbReference>
<feature type="region of interest" description="Disordered" evidence="7">
    <location>
        <begin position="940"/>
        <end position="963"/>
    </location>
</feature>
<keyword evidence="3" id="KW-0813">Transport</keyword>
<evidence type="ECO:0000259" key="9">
    <source>
        <dbReference type="PROSITE" id="PS50893"/>
    </source>
</evidence>
<gene>
    <name evidence="10" type="ORF">CLUMA_CG018026</name>
</gene>
<evidence type="ECO:0000256" key="8">
    <source>
        <dbReference type="SAM" id="Phobius"/>
    </source>
</evidence>
<reference evidence="10 11" key="1">
    <citation type="submission" date="2015-04" db="EMBL/GenBank/DDBJ databases">
        <authorList>
            <person name="Syromyatnikov M.Y."/>
            <person name="Popov V.N."/>
        </authorList>
    </citation>
    <scope>NUCLEOTIDE SEQUENCE [LARGE SCALE GENOMIC DNA]</scope>
</reference>
<accession>A0A1J1J1B6</accession>
<dbReference type="Pfam" id="PF00005">
    <property type="entry name" value="ABC_tran"/>
    <property type="match status" value="1"/>
</dbReference>
<keyword evidence="6 8" id="KW-0472">Membrane</keyword>
<proteinExistence type="inferred from homology"/>
<protein>
    <submittedName>
        <fullName evidence="10">CLUMA_CG018026, isoform A</fullName>
    </submittedName>
</protein>
<dbReference type="GO" id="GO:0042626">
    <property type="term" value="F:ATPase-coupled transmembrane transporter activity"/>
    <property type="evidence" value="ECO:0007669"/>
    <property type="project" value="TreeGrafter"/>
</dbReference>
<name>A0A1J1J1B6_9DIPT</name>
<keyword evidence="11" id="KW-1185">Reference proteome</keyword>
<dbReference type="InterPro" id="IPR012337">
    <property type="entry name" value="RNaseH-like_sf"/>
</dbReference>
<feature type="domain" description="ABC transporter" evidence="9">
    <location>
        <begin position="13"/>
        <end position="254"/>
    </location>
</feature>
<organism evidence="10 11">
    <name type="scientific">Clunio marinus</name>
    <dbReference type="NCBI Taxonomy" id="568069"/>
    <lineage>
        <taxon>Eukaryota</taxon>
        <taxon>Metazoa</taxon>
        <taxon>Ecdysozoa</taxon>
        <taxon>Arthropoda</taxon>
        <taxon>Hexapoda</taxon>
        <taxon>Insecta</taxon>
        <taxon>Pterygota</taxon>
        <taxon>Neoptera</taxon>
        <taxon>Endopterygota</taxon>
        <taxon>Diptera</taxon>
        <taxon>Nematocera</taxon>
        <taxon>Chironomoidea</taxon>
        <taxon>Chironomidae</taxon>
        <taxon>Clunio</taxon>
    </lineage>
</organism>
<dbReference type="SUPFAM" id="SSF53098">
    <property type="entry name" value="Ribonuclease H-like"/>
    <property type="match status" value="1"/>
</dbReference>
<evidence type="ECO:0000256" key="7">
    <source>
        <dbReference type="SAM" id="MobiDB-lite"/>
    </source>
</evidence>
<dbReference type="SUPFAM" id="SSF52540">
    <property type="entry name" value="P-loop containing nucleoside triphosphate hydrolases"/>
    <property type="match status" value="1"/>
</dbReference>
<keyword evidence="5 8" id="KW-1133">Transmembrane helix</keyword>
<evidence type="ECO:0000256" key="5">
    <source>
        <dbReference type="ARBA" id="ARBA00022989"/>
    </source>
</evidence>
<dbReference type="FunFam" id="3.40.50.300:FF:001473">
    <property type="entry name" value="ATP-binding cassette transporter"/>
    <property type="match status" value="1"/>
</dbReference>
<dbReference type="InterPro" id="IPR003439">
    <property type="entry name" value="ABC_transporter-like_ATP-bd"/>
</dbReference>
<dbReference type="Gene3D" id="3.80.10.10">
    <property type="entry name" value="Ribonuclease Inhibitor"/>
    <property type="match status" value="1"/>
</dbReference>
<evidence type="ECO:0000313" key="11">
    <source>
        <dbReference type="Proteomes" id="UP000183832"/>
    </source>
</evidence>
<evidence type="ECO:0000256" key="2">
    <source>
        <dbReference type="ARBA" id="ARBA00005814"/>
    </source>
</evidence>
<dbReference type="SUPFAM" id="SSF52047">
    <property type="entry name" value="RNI-like"/>
    <property type="match status" value="1"/>
</dbReference>
<feature type="transmembrane region" description="Helical" evidence="8">
    <location>
        <begin position="1156"/>
        <end position="1175"/>
    </location>
</feature>
<feature type="transmembrane region" description="Helical" evidence="8">
    <location>
        <begin position="1118"/>
        <end position="1136"/>
    </location>
</feature>
<comment type="subcellular location">
    <subcellularLocation>
        <location evidence="1">Membrane</location>
        <topology evidence="1">Multi-pass membrane protein</topology>
    </subcellularLocation>
</comment>
<evidence type="ECO:0000313" key="10">
    <source>
        <dbReference type="EMBL" id="CRL05238.1"/>
    </source>
</evidence>
<dbReference type="GO" id="GO:0016887">
    <property type="term" value="F:ATP hydrolysis activity"/>
    <property type="evidence" value="ECO:0007669"/>
    <property type="project" value="InterPro"/>
</dbReference>
<feature type="transmembrane region" description="Helical" evidence="8">
    <location>
        <begin position="1263"/>
        <end position="1282"/>
    </location>
</feature>
<dbReference type="InterPro" id="IPR050352">
    <property type="entry name" value="ABCG_transporters"/>
</dbReference>
<dbReference type="PROSITE" id="PS50893">
    <property type="entry name" value="ABC_TRANSPORTER_2"/>
    <property type="match status" value="1"/>
</dbReference>
<feature type="transmembrane region" description="Helical" evidence="8">
    <location>
        <begin position="1350"/>
        <end position="1370"/>
    </location>
</feature>
<dbReference type="GO" id="GO:0005524">
    <property type="term" value="F:ATP binding"/>
    <property type="evidence" value="ECO:0007669"/>
    <property type="project" value="InterPro"/>
</dbReference>